<name>A0ABN0UBG7_9PSEU</name>
<proteinExistence type="predicted"/>
<protein>
    <recommendedName>
        <fullName evidence="1">Transcriptional regulator DauR-like HTH domain-containing protein</fullName>
    </recommendedName>
</protein>
<dbReference type="Pfam" id="PF13309">
    <property type="entry name" value="HTH_22"/>
    <property type="match status" value="1"/>
</dbReference>
<evidence type="ECO:0000313" key="2">
    <source>
        <dbReference type="EMBL" id="GAA0244920.1"/>
    </source>
</evidence>
<dbReference type="RefSeq" id="WP_343936343.1">
    <property type="nucleotide sequence ID" value="NZ_BAAABU010000013.1"/>
</dbReference>
<gene>
    <name evidence="2" type="ORF">GCM10010492_50320</name>
</gene>
<evidence type="ECO:0000313" key="3">
    <source>
        <dbReference type="Proteomes" id="UP001500416"/>
    </source>
</evidence>
<evidence type="ECO:0000259" key="1">
    <source>
        <dbReference type="Pfam" id="PF13309"/>
    </source>
</evidence>
<dbReference type="EMBL" id="BAAABU010000013">
    <property type="protein sequence ID" value="GAA0244920.1"/>
    <property type="molecule type" value="Genomic_DNA"/>
</dbReference>
<keyword evidence="3" id="KW-1185">Reference proteome</keyword>
<dbReference type="Proteomes" id="UP001500416">
    <property type="component" value="Unassembled WGS sequence"/>
</dbReference>
<sequence>MAWPCGLGALRHKLDGFLAMTGVGDQPAAEPRLGDAEVLDVLRVLVRNTVAEFGRPPRELTKGERLRAVDFLDRKGAFLIKGSVPLVADVLGISEPSVYRYLDQAKSRR</sequence>
<feature type="domain" description="Transcriptional regulator DauR-like HTH" evidence="1">
    <location>
        <begin position="42"/>
        <end position="103"/>
    </location>
</feature>
<accession>A0ABN0UBG7</accession>
<organism evidence="2 3">
    <name type="scientific">Saccharothrix mutabilis subsp. mutabilis</name>
    <dbReference type="NCBI Taxonomy" id="66855"/>
    <lineage>
        <taxon>Bacteria</taxon>
        <taxon>Bacillati</taxon>
        <taxon>Actinomycetota</taxon>
        <taxon>Actinomycetes</taxon>
        <taxon>Pseudonocardiales</taxon>
        <taxon>Pseudonocardiaceae</taxon>
        <taxon>Saccharothrix</taxon>
    </lineage>
</organism>
<comment type="caution">
    <text evidence="2">The sequence shown here is derived from an EMBL/GenBank/DDBJ whole genome shotgun (WGS) entry which is preliminary data.</text>
</comment>
<dbReference type="InterPro" id="IPR039445">
    <property type="entry name" value="DauR-like_HTH"/>
</dbReference>
<reference evidence="2 3" key="1">
    <citation type="journal article" date="2019" name="Int. J. Syst. Evol. Microbiol.">
        <title>The Global Catalogue of Microorganisms (GCM) 10K type strain sequencing project: providing services to taxonomists for standard genome sequencing and annotation.</title>
        <authorList>
            <consortium name="The Broad Institute Genomics Platform"/>
            <consortium name="The Broad Institute Genome Sequencing Center for Infectious Disease"/>
            <person name="Wu L."/>
            <person name="Ma J."/>
        </authorList>
    </citation>
    <scope>NUCLEOTIDE SEQUENCE [LARGE SCALE GENOMIC DNA]</scope>
    <source>
        <strain evidence="2 3">JCM 3380</strain>
    </source>
</reference>